<organism evidence="2 3">
    <name type="scientific">Rotaria socialis</name>
    <dbReference type="NCBI Taxonomy" id="392032"/>
    <lineage>
        <taxon>Eukaryota</taxon>
        <taxon>Metazoa</taxon>
        <taxon>Spiralia</taxon>
        <taxon>Gnathifera</taxon>
        <taxon>Rotifera</taxon>
        <taxon>Eurotatoria</taxon>
        <taxon>Bdelloidea</taxon>
        <taxon>Philodinida</taxon>
        <taxon>Philodinidae</taxon>
        <taxon>Rotaria</taxon>
    </lineage>
</organism>
<dbReference type="Gene3D" id="3.40.50.300">
    <property type="entry name" value="P-loop containing nucleotide triphosphate hydrolases"/>
    <property type="match status" value="1"/>
</dbReference>
<evidence type="ECO:0000313" key="3">
    <source>
        <dbReference type="Proteomes" id="UP000663848"/>
    </source>
</evidence>
<dbReference type="AlphaFoldDB" id="A0A821UCU3"/>
<dbReference type="InterPro" id="IPR027417">
    <property type="entry name" value="P-loop_NTPase"/>
</dbReference>
<dbReference type="SUPFAM" id="SSF53098">
    <property type="entry name" value="Ribonuclease H-like"/>
    <property type="match status" value="1"/>
</dbReference>
<proteinExistence type="predicted"/>
<dbReference type="Proteomes" id="UP000663872">
    <property type="component" value="Unassembled WGS sequence"/>
</dbReference>
<dbReference type="GO" id="GO:0003676">
    <property type="term" value="F:nucleic acid binding"/>
    <property type="evidence" value="ECO:0007669"/>
    <property type="project" value="InterPro"/>
</dbReference>
<name>A0A821UCU3_9BILA</name>
<dbReference type="PANTHER" id="PTHR47642">
    <property type="entry name" value="ATP-DEPENDENT DNA HELICASE"/>
    <property type="match status" value="1"/>
</dbReference>
<sequence length="679" mass="78579">MRSIKHDGFNFIVHAKDHFTKFSWLFALPSKEAHHVALHLRNLFLYIWSSENSAKANIILNLKLNWPDLIIINGRPRHPQRQGLVERVNAVVQKMLGKWLETNKSLDWPQGFVQKQTPYEMVFGQSVRNDHDFWLQLHQQSINKTIVDEEELPESLADNLNLNDHSLIDNNSEYADACSPIPILSTNTYVLQNDNNDTQTSHKRIREEAEKNYIRTTETMVCASEIVSCVMNMVIYPLEMVINRPDKMKNVCLADFALLYNVSKKKADNARITENSDDEDIIDNAIDEKTIALKMKNGKDPENYYREQLILFLPWSNEEENLININHEETFELYKNLIQQKRSEYVHREANQFEQAFEDHTERENENDIDDKNIEYDEDKNEFLIYEIGNNEGDIFVVEMGINTRTEKIEHFNVPKIIPDTEYQRMMRGLNYSQRKYTLNVMNLIKNGDKESFYFINGGAGVGKSTLIKAVYQSILRFYNSLPGSNPETNRAALCAPTGKAATLIDGMTLHSFLSLPNWSEIERLAIINNRRNINGWFHNVSTCQCALAANSVNKETIWWDISHSFRRFQSIKTIDNPLWSLFELFELTEIMRQKDDKSFAIALSNIAKETMTLEDINLLKSRIVLTENLEMIEDAIMIFRSNAEFDAYNTKVLASLNTEGATANAYDFCVGDELASIK</sequence>
<dbReference type="EMBL" id="CAJOBR010009051">
    <property type="protein sequence ID" value="CAF4887656.1"/>
    <property type="molecule type" value="Genomic_DNA"/>
</dbReference>
<evidence type="ECO:0000313" key="1">
    <source>
        <dbReference type="EMBL" id="CAF3549963.1"/>
    </source>
</evidence>
<dbReference type="InterPro" id="IPR012337">
    <property type="entry name" value="RNaseH-like_sf"/>
</dbReference>
<gene>
    <name evidence="1" type="ORF">GRG538_LOCUS20187</name>
    <name evidence="2" type="ORF">QYT958_LOCUS29846</name>
</gene>
<protein>
    <recommendedName>
        <fullName evidence="4">ATP-dependent DNA helicase</fullName>
    </recommendedName>
</protein>
<dbReference type="EMBL" id="CAJNYT010003321">
    <property type="protein sequence ID" value="CAF3549963.1"/>
    <property type="molecule type" value="Genomic_DNA"/>
</dbReference>
<dbReference type="Gene3D" id="3.30.420.10">
    <property type="entry name" value="Ribonuclease H-like superfamily/Ribonuclease H"/>
    <property type="match status" value="1"/>
</dbReference>
<dbReference type="InterPro" id="IPR051055">
    <property type="entry name" value="PIF1_helicase"/>
</dbReference>
<dbReference type="SUPFAM" id="SSF52540">
    <property type="entry name" value="P-loop containing nucleoside triphosphate hydrolases"/>
    <property type="match status" value="1"/>
</dbReference>
<evidence type="ECO:0008006" key="4">
    <source>
        <dbReference type="Google" id="ProtNLM"/>
    </source>
</evidence>
<dbReference type="Pfam" id="PF13245">
    <property type="entry name" value="AAA_19"/>
    <property type="match status" value="1"/>
</dbReference>
<reference evidence="2" key="1">
    <citation type="submission" date="2021-02" db="EMBL/GenBank/DDBJ databases">
        <authorList>
            <person name="Nowell W R."/>
        </authorList>
    </citation>
    <scope>NUCLEOTIDE SEQUENCE</scope>
</reference>
<dbReference type="Proteomes" id="UP000663848">
    <property type="component" value="Unassembled WGS sequence"/>
</dbReference>
<dbReference type="PANTHER" id="PTHR47642:SF5">
    <property type="entry name" value="ATP-DEPENDENT DNA HELICASE"/>
    <property type="match status" value="1"/>
</dbReference>
<accession>A0A821UCU3</accession>
<dbReference type="InterPro" id="IPR036397">
    <property type="entry name" value="RNaseH_sf"/>
</dbReference>
<comment type="caution">
    <text evidence="2">The sequence shown here is derived from an EMBL/GenBank/DDBJ whole genome shotgun (WGS) entry which is preliminary data.</text>
</comment>
<evidence type="ECO:0000313" key="2">
    <source>
        <dbReference type="EMBL" id="CAF4887656.1"/>
    </source>
</evidence>